<dbReference type="GO" id="GO:0070006">
    <property type="term" value="F:metalloaminopeptidase activity"/>
    <property type="evidence" value="ECO:0007669"/>
    <property type="project" value="InterPro"/>
</dbReference>
<dbReference type="Proteomes" id="UP001431783">
    <property type="component" value="Unassembled WGS sequence"/>
</dbReference>
<reference evidence="7 8" key="1">
    <citation type="submission" date="2023-03" db="EMBL/GenBank/DDBJ databases">
        <title>Genome insight into feeding habits of ladybird beetles.</title>
        <authorList>
            <person name="Li H.-S."/>
            <person name="Huang Y.-H."/>
            <person name="Pang H."/>
        </authorList>
    </citation>
    <scope>NUCLEOTIDE SEQUENCE [LARGE SCALE GENOMIC DNA]</scope>
    <source>
        <strain evidence="7">SYSU_2023b</strain>
        <tissue evidence="7">Whole body</tissue>
    </source>
</reference>
<keyword evidence="8" id="KW-1185">Reference proteome</keyword>
<evidence type="ECO:0000259" key="6">
    <source>
        <dbReference type="SMART" id="SM01011"/>
    </source>
</evidence>
<dbReference type="SUPFAM" id="SSF53092">
    <property type="entry name" value="Creatinase/prolidase N-terminal domain"/>
    <property type="match status" value="1"/>
</dbReference>
<dbReference type="InterPro" id="IPR036005">
    <property type="entry name" value="Creatinase/aminopeptidase-like"/>
</dbReference>
<dbReference type="Pfam" id="PF00557">
    <property type="entry name" value="Peptidase_M24"/>
    <property type="match status" value="1"/>
</dbReference>
<dbReference type="SUPFAM" id="SSF55920">
    <property type="entry name" value="Creatinase/aminopeptidase"/>
    <property type="match status" value="1"/>
</dbReference>
<keyword evidence="3" id="KW-0479">Metal-binding</keyword>
<evidence type="ECO:0000256" key="1">
    <source>
        <dbReference type="ARBA" id="ARBA00001936"/>
    </source>
</evidence>
<evidence type="ECO:0000256" key="5">
    <source>
        <dbReference type="ARBA" id="ARBA00023211"/>
    </source>
</evidence>
<dbReference type="AlphaFoldDB" id="A0AAW1UJZ5"/>
<dbReference type="FunFam" id="3.90.230.10:FF:000002">
    <property type="entry name" value="Xaa-Pro aminopeptidase 3"/>
    <property type="match status" value="1"/>
</dbReference>
<keyword evidence="5" id="KW-0464">Manganese</keyword>
<dbReference type="InterPro" id="IPR052433">
    <property type="entry name" value="X-Pro_dipept-like"/>
</dbReference>
<dbReference type="Gene3D" id="3.90.230.10">
    <property type="entry name" value="Creatinase/methionine aminopeptidase superfamily"/>
    <property type="match status" value="1"/>
</dbReference>
<dbReference type="GO" id="GO:0030145">
    <property type="term" value="F:manganese ion binding"/>
    <property type="evidence" value="ECO:0007669"/>
    <property type="project" value="InterPro"/>
</dbReference>
<dbReference type="GO" id="GO:0005739">
    <property type="term" value="C:mitochondrion"/>
    <property type="evidence" value="ECO:0007669"/>
    <property type="project" value="TreeGrafter"/>
</dbReference>
<feature type="domain" description="Aminopeptidase P N-terminal" evidence="6">
    <location>
        <begin position="65"/>
        <end position="210"/>
    </location>
</feature>
<evidence type="ECO:0000256" key="4">
    <source>
        <dbReference type="ARBA" id="ARBA00022801"/>
    </source>
</evidence>
<protein>
    <recommendedName>
        <fullName evidence="6">Aminopeptidase P N-terminal domain-containing protein</fullName>
    </recommendedName>
</protein>
<dbReference type="PANTHER" id="PTHR43226:SF4">
    <property type="entry name" value="XAA-PRO AMINOPEPTIDASE 3"/>
    <property type="match status" value="1"/>
</dbReference>
<evidence type="ECO:0000256" key="3">
    <source>
        <dbReference type="ARBA" id="ARBA00022723"/>
    </source>
</evidence>
<evidence type="ECO:0000313" key="8">
    <source>
        <dbReference type="Proteomes" id="UP001431783"/>
    </source>
</evidence>
<dbReference type="InterPro" id="IPR029149">
    <property type="entry name" value="Creatin/AminoP/Spt16_N"/>
</dbReference>
<proteinExistence type="inferred from homology"/>
<accession>A0AAW1UJZ5</accession>
<comment type="similarity">
    <text evidence="2">Belongs to the peptidase M24B family.</text>
</comment>
<keyword evidence="4" id="KW-0378">Hydrolase</keyword>
<dbReference type="CDD" id="cd01087">
    <property type="entry name" value="Prolidase"/>
    <property type="match status" value="1"/>
</dbReference>
<dbReference type="Pfam" id="PF05195">
    <property type="entry name" value="AMP_N"/>
    <property type="match status" value="1"/>
</dbReference>
<name>A0AAW1UJZ5_9CUCU</name>
<dbReference type="InterPro" id="IPR007865">
    <property type="entry name" value="Aminopep_P_N"/>
</dbReference>
<gene>
    <name evidence="7" type="ORF">WA026_010268</name>
</gene>
<evidence type="ECO:0000256" key="2">
    <source>
        <dbReference type="ARBA" id="ARBA00008766"/>
    </source>
</evidence>
<sequence>MLINTYVIRSRILLSKQLICQKNKFYSKLVEANSGDINKIQRCIGQPTHYSHPHLIKDDEITPMIKKDEYRTRRQNLMNRIGEFSRNQLNSMKNFVVILPSASKKYMSDKIPYFFRQNTEFLYLTGCQEPDSCLVLTSRGSEHYSSLLFVQGTDVHSELWDGPRICPSKVEHHFGIEKGLKMEEFENYLQLFLKSNPGVVMWYDLFSIVQENVDNVIKNILKVRSNMLQSPRFFVDQQRLIKSPSEIELMRKSCQIASEAIVSTIESSHPGNNEYEIFAKVDYECRMKGAEYLAYPPVIAGGKRANIIHYITNNQLVNDDEMVLMDVGCEYHGYSSDITRTWPIGGKFTNEQKELYQAVLETQLQVIDLCKNFCSLDSLFDSMCKILGKKLQQIGLIPKSISEDALVKYAYKFCPHHVSHYLGMDVHDTPSVTRNIPVKPGMIITIEPGVYIPENNESVPRNYRGLGIRIEDDILITENGPEILTKYCPKDVDDIEQVASKQLQ</sequence>
<comment type="cofactor">
    <cofactor evidence="1">
        <name>Mn(2+)</name>
        <dbReference type="ChEBI" id="CHEBI:29035"/>
    </cofactor>
</comment>
<evidence type="ECO:0000313" key="7">
    <source>
        <dbReference type="EMBL" id="KAK9880385.1"/>
    </source>
</evidence>
<dbReference type="GO" id="GO:0006508">
    <property type="term" value="P:proteolysis"/>
    <property type="evidence" value="ECO:0007669"/>
    <property type="project" value="TreeGrafter"/>
</dbReference>
<comment type="caution">
    <text evidence="7">The sequence shown here is derived from an EMBL/GenBank/DDBJ whole genome shotgun (WGS) entry which is preliminary data.</text>
</comment>
<organism evidence="7 8">
    <name type="scientific">Henosepilachna vigintioctopunctata</name>
    <dbReference type="NCBI Taxonomy" id="420089"/>
    <lineage>
        <taxon>Eukaryota</taxon>
        <taxon>Metazoa</taxon>
        <taxon>Ecdysozoa</taxon>
        <taxon>Arthropoda</taxon>
        <taxon>Hexapoda</taxon>
        <taxon>Insecta</taxon>
        <taxon>Pterygota</taxon>
        <taxon>Neoptera</taxon>
        <taxon>Endopterygota</taxon>
        <taxon>Coleoptera</taxon>
        <taxon>Polyphaga</taxon>
        <taxon>Cucujiformia</taxon>
        <taxon>Coccinelloidea</taxon>
        <taxon>Coccinellidae</taxon>
        <taxon>Epilachninae</taxon>
        <taxon>Epilachnini</taxon>
        <taxon>Henosepilachna</taxon>
    </lineage>
</organism>
<dbReference type="SMART" id="SM01011">
    <property type="entry name" value="AMP_N"/>
    <property type="match status" value="1"/>
</dbReference>
<dbReference type="InterPro" id="IPR000994">
    <property type="entry name" value="Pept_M24"/>
</dbReference>
<dbReference type="EMBL" id="JARQZJ010000064">
    <property type="protein sequence ID" value="KAK9880385.1"/>
    <property type="molecule type" value="Genomic_DNA"/>
</dbReference>
<dbReference type="Gene3D" id="3.40.350.10">
    <property type="entry name" value="Creatinase/prolidase N-terminal domain"/>
    <property type="match status" value="1"/>
</dbReference>
<dbReference type="PANTHER" id="PTHR43226">
    <property type="entry name" value="XAA-PRO AMINOPEPTIDASE 3"/>
    <property type="match status" value="1"/>
</dbReference>